<accession>A0A976N2T0</accession>
<organism evidence="5">
    <name type="scientific">Dipodfec virus RodF1_38</name>
    <dbReference type="NCBI Taxonomy" id="2929296"/>
    <lineage>
        <taxon>Viruses</taxon>
        <taxon>Monodnaviria</taxon>
        <taxon>Sangervirae</taxon>
        <taxon>Phixviricota</taxon>
        <taxon>Malgrandaviricetes</taxon>
        <taxon>Petitvirales</taxon>
        <taxon>Microviridae</taxon>
    </lineage>
</organism>
<dbReference type="InterPro" id="IPR037002">
    <property type="entry name" value="Microviridae_protein_F_sf"/>
</dbReference>
<keyword evidence="4" id="KW-0946">Virion</keyword>
<dbReference type="Pfam" id="PF02305">
    <property type="entry name" value="Phage_F"/>
    <property type="match status" value="1"/>
</dbReference>
<name>A0A976N2T0_9VIRU</name>
<evidence type="ECO:0000256" key="2">
    <source>
        <dbReference type="ARBA" id="ARBA00022431"/>
    </source>
</evidence>
<comment type="subcellular location">
    <subcellularLocation>
        <location evidence="1">Virion</location>
    </subcellularLocation>
</comment>
<keyword evidence="3" id="KW-0167">Capsid protein</keyword>
<keyword evidence="2" id="KW-1140">T=1 icosahedral capsid protein</keyword>
<dbReference type="Gene3D" id="2.60.169.10">
    <property type="entry name" value="Microviridae F protein"/>
    <property type="match status" value="1"/>
</dbReference>
<evidence type="ECO:0000256" key="1">
    <source>
        <dbReference type="ARBA" id="ARBA00004328"/>
    </source>
</evidence>
<dbReference type="GO" id="GO:0005198">
    <property type="term" value="F:structural molecule activity"/>
    <property type="evidence" value="ECO:0007669"/>
    <property type="project" value="InterPro"/>
</dbReference>
<dbReference type="GO" id="GO:0039615">
    <property type="term" value="C:T=1 icosahedral viral capsid"/>
    <property type="evidence" value="ECO:0007669"/>
    <property type="project" value="UniProtKB-KW"/>
</dbReference>
<evidence type="ECO:0000313" key="5">
    <source>
        <dbReference type="EMBL" id="UPW42008.1"/>
    </source>
</evidence>
<dbReference type="InterPro" id="IPR003514">
    <property type="entry name" value="Microviridae_protein_F"/>
</dbReference>
<evidence type="ECO:0000256" key="4">
    <source>
        <dbReference type="ARBA" id="ARBA00022844"/>
    </source>
</evidence>
<dbReference type="EMBL" id="OM869708">
    <property type="protein sequence ID" value="UPW42008.1"/>
    <property type="molecule type" value="Genomic_DNA"/>
</dbReference>
<sequence>MASVPYISHTVNGYSRYDIPENVAFSATPGILYVARCDFMNARDVVHIQAGAVVRANPTFVPTFTPYQVRLHRFFVPMMLYHPEMRVNSGKFSFENLSCNVYALSNGLANLTLPKSSLGYMRPTSLLQQLSLSSGLAPTQATTVPVTYKRTYPESTHITLGQSFVNADPLLGYWDIVRNYYAFSQVGQFMVAMQTPYNWRRINLQSTASTPKESPDFQTPLNPGGHWQQLRANLETLDHYYERSFYPADGDESRFYSRNDLLLTLIKATDYSQTNATLENLMTTTVTDTSGAMPLVWFYNSCFPSAVVPAPADRLSRLLPASVETSVSISGVNTVTQLALATRMQEYRDLNTAGGSRFSDWLETFFAAKLSHVDRPVLLYSSSFYLNSNPIFSQTGDRGGSLGTYAGELSGQSSFGKAAQRYCFDCPGYLMDLVSIRPLYYWAGIIADYARYDALDYFNPIFNEIGYQTLPQSVFGAPGAQFDTVSVAIAKEPCFNEFRSSYDRVFGSLARVPYLDEESQPDVIYSSWVMQRNADYATPWTSNMIPDFMFVNLADVNKPFASDKEDNFFLNIYYRVTRKSLVSKNFATQLSSR</sequence>
<proteinExistence type="predicted"/>
<reference evidence="5" key="1">
    <citation type="submission" date="2022-02" db="EMBL/GenBank/DDBJ databases">
        <title>Towards deciphering the DNA virus diversity associated with rodent species in the families Cricetidae and Heteromyidae.</title>
        <authorList>
            <person name="Lund M."/>
            <person name="Larsen B.B."/>
            <person name="Gryseels S."/>
            <person name="Kraberger S."/>
            <person name="Rowsey D.M."/>
            <person name="Steger L."/>
            <person name="Yule K.M."/>
            <person name="Upham N.S."/>
            <person name="Worobey M."/>
            <person name="Van Doorslaer K."/>
            <person name="Varsani A."/>
        </authorList>
    </citation>
    <scope>NUCLEOTIDE SEQUENCE</scope>
    <source>
        <strain evidence="5">NeonRodF1_38</strain>
    </source>
</reference>
<evidence type="ECO:0000256" key="3">
    <source>
        <dbReference type="ARBA" id="ARBA00022561"/>
    </source>
</evidence>
<protein>
    <submittedName>
        <fullName evidence="5">Major capsid protein</fullName>
    </submittedName>
</protein>